<dbReference type="GeneID" id="30036661"/>
<feature type="signal peptide" evidence="1">
    <location>
        <begin position="1"/>
        <end position="18"/>
    </location>
</feature>
<dbReference type="RefSeq" id="XP_018734685.1">
    <property type="nucleotide sequence ID" value="XM_018881598.1"/>
</dbReference>
<dbReference type="InterPro" id="IPR057229">
    <property type="entry name" value="DUF7907"/>
</dbReference>
<proteinExistence type="predicted"/>
<evidence type="ECO:0000259" key="2">
    <source>
        <dbReference type="Pfam" id="PF25484"/>
    </source>
</evidence>
<feature type="domain" description="DUF7907" evidence="2">
    <location>
        <begin position="31"/>
        <end position="160"/>
    </location>
</feature>
<evidence type="ECO:0000313" key="4">
    <source>
        <dbReference type="Proteomes" id="UP000189580"/>
    </source>
</evidence>
<keyword evidence="4" id="KW-1185">Reference proteome</keyword>
<keyword evidence="1" id="KW-0732">Signal</keyword>
<name>A0A161HKH8_9ASCO</name>
<dbReference type="Pfam" id="PF25484">
    <property type="entry name" value="DUF7907"/>
    <property type="match status" value="1"/>
</dbReference>
<protein>
    <recommendedName>
        <fullName evidence="2">DUF7907 domain-containing protein</fullName>
    </recommendedName>
</protein>
<feature type="chain" id="PRO_5007822799" description="DUF7907 domain-containing protein" evidence="1">
    <location>
        <begin position="19"/>
        <end position="166"/>
    </location>
</feature>
<accession>A0A161HKH8</accession>
<evidence type="ECO:0000313" key="3">
    <source>
        <dbReference type="EMBL" id="ANB12208.1"/>
    </source>
</evidence>
<reference evidence="3 4" key="1">
    <citation type="submission" date="2016-02" db="EMBL/GenBank/DDBJ databases">
        <title>Complete genome sequence and transcriptome regulation of the pentose utilising yeast Sugiyamaella lignohabitans.</title>
        <authorList>
            <person name="Bellasio M."/>
            <person name="Peymann A."/>
            <person name="Valli M."/>
            <person name="Sipitzky M."/>
            <person name="Graf A."/>
            <person name="Sauer M."/>
            <person name="Marx H."/>
            <person name="Mattanovich D."/>
        </authorList>
    </citation>
    <scope>NUCLEOTIDE SEQUENCE [LARGE SCALE GENOMIC DNA]</scope>
    <source>
        <strain evidence="3 4">CBS 10342</strain>
    </source>
</reference>
<dbReference type="KEGG" id="slb:AWJ20_452"/>
<organism evidence="3 4">
    <name type="scientific">Sugiyamaella lignohabitans</name>
    <dbReference type="NCBI Taxonomy" id="796027"/>
    <lineage>
        <taxon>Eukaryota</taxon>
        <taxon>Fungi</taxon>
        <taxon>Dikarya</taxon>
        <taxon>Ascomycota</taxon>
        <taxon>Saccharomycotina</taxon>
        <taxon>Dipodascomycetes</taxon>
        <taxon>Dipodascales</taxon>
        <taxon>Trichomonascaceae</taxon>
        <taxon>Sugiyamaella</taxon>
    </lineage>
</organism>
<dbReference type="Proteomes" id="UP000189580">
    <property type="component" value="Chromosome a"/>
</dbReference>
<dbReference type="EMBL" id="CP014501">
    <property type="protein sequence ID" value="ANB12208.1"/>
    <property type="molecule type" value="Genomic_DNA"/>
</dbReference>
<sequence length="166" mass="17788">MFSQIASSVLFLSTLTSALPVMKRAPVEFNNFQLKVYSADPAVDGLFVTPYHEGAGFNTAFAISSSTSTYNLTGGALLANIPGTLVYNGEVIPTNEEATLNSLQFNIDAGATGFSFDESGFLQYNQSHHWLSCHNIGDPYNYPEASIAFQVGSIPGNCEAAFIVKV</sequence>
<gene>
    <name evidence="3" type="ORF">AWJ20_452</name>
</gene>
<dbReference type="AlphaFoldDB" id="A0A161HKH8"/>
<evidence type="ECO:0000256" key="1">
    <source>
        <dbReference type="SAM" id="SignalP"/>
    </source>
</evidence>